<dbReference type="PROSITE" id="PS50801">
    <property type="entry name" value="STAS"/>
    <property type="match status" value="1"/>
</dbReference>
<feature type="transmembrane region" description="Helical" evidence="5">
    <location>
        <begin position="376"/>
        <end position="400"/>
    </location>
</feature>
<keyword evidence="8" id="KW-1185">Reference proteome</keyword>
<dbReference type="HOGENOM" id="CLU_003182_13_1_12"/>
<dbReference type="InterPro" id="IPR002645">
    <property type="entry name" value="STAS_dom"/>
</dbReference>
<evidence type="ECO:0000313" key="8">
    <source>
        <dbReference type="Proteomes" id="UP000018680"/>
    </source>
</evidence>
<feature type="transmembrane region" description="Helical" evidence="5">
    <location>
        <begin position="321"/>
        <end position="339"/>
    </location>
</feature>
<dbReference type="InterPro" id="IPR011547">
    <property type="entry name" value="SLC26A/SulP_dom"/>
</dbReference>
<evidence type="ECO:0000256" key="1">
    <source>
        <dbReference type="ARBA" id="ARBA00004141"/>
    </source>
</evidence>
<evidence type="ECO:0000259" key="6">
    <source>
        <dbReference type="PROSITE" id="PS50801"/>
    </source>
</evidence>
<keyword evidence="2 5" id="KW-0812">Transmembrane</keyword>
<protein>
    <submittedName>
        <fullName evidence="7">Sulfate permease</fullName>
    </submittedName>
</protein>
<feature type="transmembrane region" description="Helical" evidence="5">
    <location>
        <begin position="45"/>
        <end position="67"/>
    </location>
</feature>
<dbReference type="PATRIC" id="fig|1307761.3.peg.2548"/>
<reference evidence="7 8" key="1">
    <citation type="journal article" date="2015" name="Stand. Genomic Sci.">
        <title>Complete genome sequence and description of Salinispira pacifica gen. nov., sp. nov., a novel spirochaete isolated form a hypersaline microbial mat.</title>
        <authorList>
            <person name="Ben Hania W."/>
            <person name="Joseph M."/>
            <person name="Schumann P."/>
            <person name="Bunk B."/>
            <person name="Fiebig A."/>
            <person name="Sproer C."/>
            <person name="Klenk H.P."/>
            <person name="Fardeau M.L."/>
            <person name="Spring S."/>
        </authorList>
    </citation>
    <scope>NUCLEOTIDE SEQUENCE [LARGE SCALE GENOMIC DNA]</scope>
    <source>
        <strain evidence="7 8">L21-RPul-D2</strain>
    </source>
</reference>
<dbReference type="AlphaFoldDB" id="V5WJF6"/>
<dbReference type="Gene3D" id="3.30.750.24">
    <property type="entry name" value="STAS domain"/>
    <property type="match status" value="1"/>
</dbReference>
<dbReference type="PANTHER" id="PTHR11814">
    <property type="entry name" value="SULFATE TRANSPORTER"/>
    <property type="match status" value="1"/>
</dbReference>
<dbReference type="KEGG" id="slr:L21SP2_2556"/>
<dbReference type="CDD" id="cd07042">
    <property type="entry name" value="STAS_SulP_like_sulfate_transporter"/>
    <property type="match status" value="1"/>
</dbReference>
<sequence>MNGLLSGRLKSPNPSKEIFAGVTTAVVSLPMAVAFGVASGAGAQAGIYGAVLVGFFAAIFGGTNTLISEPTGPMTVLIAAVVVRMTSRYPEYGLAMVFTVVMVAGIVQILFGVFKLGKYFTMMPYSVISGFMSGIGLLLVFNQLPVLLGADSSASTVYDALSSIPGLIAAPSPAEWLIGFFALAILFLTPRRLARKIPPQLVALVLGSLGAIILFPAGDVRSIGEIGIGLPKLVVPHIRPSELVQILIDGTILGVLGAIDSSLTAMIADSLTREHHDSNRELIGQGVGNIASGLFGGLPGAGATMGTVVNIQSGARSPMAAIIRSLVLVLFVFVLAPVIGHVPRVVLAAIAVRVGFNILDWSFLGRAHKISRTATLIMYAVMILTVFVDLLVAVAVGVFIANIITIERLSGHPATRVRTIDPSGDPVVVSADEQRILEQAEGGIILFHLSGPMIFGVAQAIAREASAMDENADVLLVDLTEVSFLSTTVALGLENLINETLAEGKTVIISGASPEVREKLKRTGLKHANLDFYQSRMDALNRGLEASGKMSQAGNSCT</sequence>
<feature type="transmembrane region" description="Helical" evidence="5">
    <location>
        <begin position="201"/>
        <end position="223"/>
    </location>
</feature>
<feature type="transmembrane region" description="Helical" evidence="5">
    <location>
        <begin position="164"/>
        <end position="189"/>
    </location>
</feature>
<dbReference type="SUPFAM" id="SSF52091">
    <property type="entry name" value="SpoIIaa-like"/>
    <property type="match status" value="1"/>
</dbReference>
<feature type="domain" description="STAS" evidence="6">
    <location>
        <begin position="434"/>
        <end position="543"/>
    </location>
</feature>
<proteinExistence type="predicted"/>
<feature type="transmembrane region" description="Helical" evidence="5">
    <location>
        <begin position="18"/>
        <end position="38"/>
    </location>
</feature>
<dbReference type="OrthoDB" id="9771198at2"/>
<dbReference type="InterPro" id="IPR001902">
    <property type="entry name" value="SLC26A/SulP_fam"/>
</dbReference>
<keyword evidence="3 5" id="KW-1133">Transmembrane helix</keyword>
<evidence type="ECO:0000256" key="4">
    <source>
        <dbReference type="ARBA" id="ARBA00023136"/>
    </source>
</evidence>
<dbReference type="eggNOG" id="COG0659">
    <property type="taxonomic scope" value="Bacteria"/>
</dbReference>
<keyword evidence="4 5" id="KW-0472">Membrane</keyword>
<evidence type="ECO:0000256" key="5">
    <source>
        <dbReference type="SAM" id="Phobius"/>
    </source>
</evidence>
<gene>
    <name evidence="7" type="ORF">L21SP2_2556</name>
</gene>
<dbReference type="Proteomes" id="UP000018680">
    <property type="component" value="Chromosome"/>
</dbReference>
<comment type="subcellular location">
    <subcellularLocation>
        <location evidence="1">Membrane</location>
        <topology evidence="1">Multi-pass membrane protein</topology>
    </subcellularLocation>
</comment>
<accession>V5WJF6</accession>
<name>V5WJF6_9SPIO</name>
<dbReference type="EMBL" id="CP006939">
    <property type="protein sequence ID" value="AHC15908.1"/>
    <property type="molecule type" value="Genomic_DNA"/>
</dbReference>
<dbReference type="RefSeq" id="WP_024268810.1">
    <property type="nucleotide sequence ID" value="NC_023035.1"/>
</dbReference>
<dbReference type="Pfam" id="PF01740">
    <property type="entry name" value="STAS"/>
    <property type="match status" value="1"/>
</dbReference>
<dbReference type="InterPro" id="IPR036513">
    <property type="entry name" value="STAS_dom_sf"/>
</dbReference>
<dbReference type="GO" id="GO:0016020">
    <property type="term" value="C:membrane"/>
    <property type="evidence" value="ECO:0007669"/>
    <property type="project" value="UniProtKB-SubCell"/>
</dbReference>
<evidence type="ECO:0000256" key="3">
    <source>
        <dbReference type="ARBA" id="ARBA00022989"/>
    </source>
</evidence>
<dbReference type="Pfam" id="PF00916">
    <property type="entry name" value="Sulfate_transp"/>
    <property type="match status" value="1"/>
</dbReference>
<organism evidence="7 8">
    <name type="scientific">Salinispira pacifica</name>
    <dbReference type="NCBI Taxonomy" id="1307761"/>
    <lineage>
        <taxon>Bacteria</taxon>
        <taxon>Pseudomonadati</taxon>
        <taxon>Spirochaetota</taxon>
        <taxon>Spirochaetia</taxon>
        <taxon>Spirochaetales</taxon>
        <taxon>Spirochaetaceae</taxon>
        <taxon>Salinispira</taxon>
    </lineage>
</organism>
<dbReference type="STRING" id="1307761.L21SP2_2556"/>
<evidence type="ECO:0000256" key="2">
    <source>
        <dbReference type="ARBA" id="ARBA00022692"/>
    </source>
</evidence>
<feature type="transmembrane region" description="Helical" evidence="5">
    <location>
        <begin position="243"/>
        <end position="268"/>
    </location>
</feature>
<evidence type="ECO:0000313" key="7">
    <source>
        <dbReference type="EMBL" id="AHC15908.1"/>
    </source>
</evidence>
<dbReference type="GO" id="GO:0055085">
    <property type="term" value="P:transmembrane transport"/>
    <property type="evidence" value="ECO:0007669"/>
    <property type="project" value="InterPro"/>
</dbReference>
<feature type="transmembrane region" description="Helical" evidence="5">
    <location>
        <begin position="125"/>
        <end position="144"/>
    </location>
</feature>
<feature type="transmembrane region" description="Helical" evidence="5">
    <location>
        <begin position="92"/>
        <end position="113"/>
    </location>
</feature>